<comment type="caution">
    <text evidence="2">The sequence shown here is derived from an EMBL/GenBank/DDBJ whole genome shotgun (WGS) entry which is preliminary data.</text>
</comment>
<dbReference type="Pfam" id="PF07727">
    <property type="entry name" value="RVT_2"/>
    <property type="match status" value="1"/>
</dbReference>
<reference evidence="2" key="1">
    <citation type="journal article" date="2019" name="Sci. Rep.">
        <title>Draft genome of Tanacetum cinerariifolium, the natural source of mosquito coil.</title>
        <authorList>
            <person name="Yamashiro T."/>
            <person name="Shiraishi A."/>
            <person name="Satake H."/>
            <person name="Nakayama K."/>
        </authorList>
    </citation>
    <scope>NUCLEOTIDE SEQUENCE</scope>
</reference>
<dbReference type="PANTHER" id="PTHR11439">
    <property type="entry name" value="GAG-POL-RELATED RETROTRANSPOSON"/>
    <property type="match status" value="1"/>
</dbReference>
<evidence type="ECO:0000259" key="1">
    <source>
        <dbReference type="Pfam" id="PF07727"/>
    </source>
</evidence>
<organism evidence="2">
    <name type="scientific">Tanacetum cinerariifolium</name>
    <name type="common">Dalmatian daisy</name>
    <name type="synonym">Chrysanthemum cinerariifolium</name>
    <dbReference type="NCBI Taxonomy" id="118510"/>
    <lineage>
        <taxon>Eukaryota</taxon>
        <taxon>Viridiplantae</taxon>
        <taxon>Streptophyta</taxon>
        <taxon>Embryophyta</taxon>
        <taxon>Tracheophyta</taxon>
        <taxon>Spermatophyta</taxon>
        <taxon>Magnoliopsida</taxon>
        <taxon>eudicotyledons</taxon>
        <taxon>Gunneridae</taxon>
        <taxon>Pentapetalae</taxon>
        <taxon>asterids</taxon>
        <taxon>campanulids</taxon>
        <taxon>Asterales</taxon>
        <taxon>Asteraceae</taxon>
        <taxon>Asteroideae</taxon>
        <taxon>Anthemideae</taxon>
        <taxon>Anthemidinae</taxon>
        <taxon>Tanacetum</taxon>
    </lineage>
</organism>
<gene>
    <name evidence="2" type="ORF">Tci_017102</name>
</gene>
<feature type="domain" description="Reverse transcriptase Ty1/copia-type" evidence="1">
    <location>
        <begin position="78"/>
        <end position="159"/>
    </location>
</feature>
<dbReference type="InterPro" id="IPR043502">
    <property type="entry name" value="DNA/RNA_pol_sf"/>
</dbReference>
<evidence type="ECO:0000313" key="2">
    <source>
        <dbReference type="EMBL" id="GEU45124.1"/>
    </source>
</evidence>
<proteinExistence type="predicted"/>
<dbReference type="PANTHER" id="PTHR11439:SF495">
    <property type="entry name" value="REVERSE TRANSCRIPTASE, RNA-DEPENDENT DNA POLYMERASE-RELATED"/>
    <property type="match status" value="1"/>
</dbReference>
<dbReference type="InterPro" id="IPR013103">
    <property type="entry name" value="RVT_2"/>
</dbReference>
<sequence length="381" mass="43654">MVSNHVSFDLAPQCPTMALEHGTISHASQSQVNVPQASKTVTTSLNELDMLFSPMFDEYFTGATRVLLKSFVFPSDKQSFAPVGRLEVVRIFVSYVAHKSFPIGQIDIMTSFPNRPMKEEVCVNQLDRFIDPHHLDKVYRLKKALYGIKQAPTSWYLTLFITKHGDDISLVQVYIDDIIFGSTNPKLSKFSKQLMHIKFEMSMMGELKFFLYQAKYAQEILKKHGMTSYDSIGTPMAIKPLDADLTVTPVNQTKYHSMVGALMYLTTSKPDIVHATRYCTRYQARPTKKHLKKVKWVFRWSSMKQGYSSMSTAEAEYESLSAYCAQVMWMRTQLTYYGFYFEKIPMYCDLEAAIAISSITLEQSTLMSDITSLRNMLKRVL</sequence>
<dbReference type="AlphaFoldDB" id="A0A6L2KB36"/>
<dbReference type="EMBL" id="BKCJ010001941">
    <property type="protein sequence ID" value="GEU45124.1"/>
    <property type="molecule type" value="Genomic_DNA"/>
</dbReference>
<accession>A0A6L2KB36</accession>
<name>A0A6L2KB36_TANCI</name>
<protein>
    <recommendedName>
        <fullName evidence="1">Reverse transcriptase Ty1/copia-type domain-containing protein</fullName>
    </recommendedName>
</protein>
<dbReference type="SUPFAM" id="SSF56672">
    <property type="entry name" value="DNA/RNA polymerases"/>
    <property type="match status" value="1"/>
</dbReference>